<keyword evidence="8" id="KW-0812">Transmembrane</keyword>
<dbReference type="NCBIfam" id="TIGR02544">
    <property type="entry name" value="III_secr_YscJ"/>
    <property type="match status" value="1"/>
</dbReference>
<keyword evidence="5 8" id="KW-0564">Palmitate</keyword>
<keyword evidence="6 8" id="KW-0998">Cell outer membrane</keyword>
<evidence type="ECO:0000256" key="3">
    <source>
        <dbReference type="ARBA" id="ARBA00022729"/>
    </source>
</evidence>
<dbReference type="InterPro" id="IPR045851">
    <property type="entry name" value="AMP-bd_C_sf"/>
</dbReference>
<comment type="similarity">
    <text evidence="2 8">Belongs to the YscJ lipoprotein family.</text>
</comment>
<protein>
    <recommendedName>
        <fullName evidence="8">Lipoprotein</fullName>
    </recommendedName>
</protein>
<dbReference type="Proteomes" id="UP000286997">
    <property type="component" value="Unassembled WGS sequence"/>
</dbReference>
<dbReference type="OrthoDB" id="9807026at2"/>
<accession>A0A3S2YHV1</accession>
<dbReference type="Gene3D" id="3.30.300.30">
    <property type="match status" value="1"/>
</dbReference>
<keyword evidence="8" id="KW-1133">Transmembrane helix</keyword>
<evidence type="ECO:0000256" key="6">
    <source>
        <dbReference type="ARBA" id="ARBA00023237"/>
    </source>
</evidence>
<dbReference type="InterPro" id="IPR043427">
    <property type="entry name" value="YscJ/FliF"/>
</dbReference>
<evidence type="ECO:0000256" key="8">
    <source>
        <dbReference type="RuleBase" id="RU364102"/>
    </source>
</evidence>
<evidence type="ECO:0000313" key="10">
    <source>
        <dbReference type="EMBL" id="RVU11954.1"/>
    </source>
</evidence>
<evidence type="ECO:0000313" key="11">
    <source>
        <dbReference type="Proteomes" id="UP000286997"/>
    </source>
</evidence>
<name>A0A3S2YHV1_9HYPH</name>
<comment type="caution">
    <text evidence="10">The sequence shown here is derived from an EMBL/GenBank/DDBJ whole genome shotgun (WGS) entry which is preliminary data.</text>
</comment>
<dbReference type="PRINTS" id="PR01338">
    <property type="entry name" value="TYPE3OMKPROT"/>
</dbReference>
<dbReference type="GO" id="GO:0009279">
    <property type="term" value="C:cell outer membrane"/>
    <property type="evidence" value="ECO:0007669"/>
    <property type="project" value="UniProtKB-SubCell"/>
</dbReference>
<evidence type="ECO:0000259" key="9">
    <source>
        <dbReference type="Pfam" id="PF01514"/>
    </source>
</evidence>
<dbReference type="InterPro" id="IPR003282">
    <property type="entry name" value="T3SS_SctJ"/>
</dbReference>
<dbReference type="PROSITE" id="PS51257">
    <property type="entry name" value="PROKAR_LIPOPROTEIN"/>
    <property type="match status" value="1"/>
</dbReference>
<feature type="transmembrane region" description="Helical" evidence="8">
    <location>
        <begin position="232"/>
        <end position="255"/>
    </location>
</feature>
<gene>
    <name evidence="10" type="ORF">EOE48_28310</name>
</gene>
<evidence type="ECO:0000256" key="4">
    <source>
        <dbReference type="ARBA" id="ARBA00023136"/>
    </source>
</evidence>
<dbReference type="InterPro" id="IPR006182">
    <property type="entry name" value="FliF_N_dom"/>
</dbReference>
<evidence type="ECO:0000256" key="1">
    <source>
        <dbReference type="ARBA" id="ARBA00004459"/>
    </source>
</evidence>
<dbReference type="PANTHER" id="PTHR30046">
    <property type="entry name" value="FLAGELLAR M-RING PROTEIN"/>
    <property type="match status" value="1"/>
</dbReference>
<dbReference type="RefSeq" id="WP_127734207.1">
    <property type="nucleotide sequence ID" value="NZ_SACP01000066.1"/>
</dbReference>
<comment type="subcellular location">
    <subcellularLocation>
        <location evidence="1">Cell outer membrane</location>
        <topology evidence="1">Lipid-anchor</topology>
    </subcellularLocation>
</comment>
<dbReference type="PANTHER" id="PTHR30046:SF2">
    <property type="entry name" value="YOP PROTEINS TRANSLOCATION LIPOPROTEIN J"/>
    <property type="match status" value="1"/>
</dbReference>
<evidence type="ECO:0000256" key="5">
    <source>
        <dbReference type="ARBA" id="ARBA00023139"/>
    </source>
</evidence>
<keyword evidence="4 8" id="KW-0472">Membrane</keyword>
<evidence type="ECO:0000256" key="2">
    <source>
        <dbReference type="ARBA" id="ARBA00009509"/>
    </source>
</evidence>
<evidence type="ECO:0000256" key="7">
    <source>
        <dbReference type="ARBA" id="ARBA00023288"/>
    </source>
</evidence>
<dbReference type="Gene3D" id="3.30.70.1530">
    <property type="entry name" value="Hypothetical protein rpa1041"/>
    <property type="match status" value="1"/>
</dbReference>
<organism evidence="10 11">
    <name type="scientific">Methylobacterium oryzihabitans</name>
    <dbReference type="NCBI Taxonomy" id="2499852"/>
    <lineage>
        <taxon>Bacteria</taxon>
        <taxon>Pseudomonadati</taxon>
        <taxon>Pseudomonadota</taxon>
        <taxon>Alphaproteobacteria</taxon>
        <taxon>Hyphomicrobiales</taxon>
        <taxon>Methylobacteriaceae</taxon>
        <taxon>Methylobacterium</taxon>
    </lineage>
</organism>
<reference evidence="10 11" key="1">
    <citation type="submission" date="2019-01" db="EMBL/GenBank/DDBJ databases">
        <authorList>
            <person name="Chen W.-M."/>
        </authorList>
    </citation>
    <scope>NUCLEOTIDE SEQUENCE [LARGE SCALE GENOMIC DNA]</scope>
    <source>
        <strain evidence="10 11">TER-1</strain>
    </source>
</reference>
<feature type="domain" description="Flagellar M-ring N-terminal" evidence="9">
    <location>
        <begin position="31"/>
        <end position="194"/>
    </location>
</feature>
<dbReference type="AlphaFoldDB" id="A0A3S2YHV1"/>
<keyword evidence="3 8" id="KW-0732">Signal</keyword>
<proteinExistence type="inferred from homology"/>
<keyword evidence="11" id="KW-1185">Reference proteome</keyword>
<sequence length="278" mass="29834">MTGRRFPIPPALRRAGLVAAACLMLAGCESELYSNLSEVEANQMLAVLMSNGIKAGKTAKGKDGFTVTVEDRDMLRAITLLTDRGFPKNTRESIGKVFQKSGIMSSPFEERVRYIYALGEEVAQTLSQVDGVVAARVHIVLPDAPQLGQTVKPSSAAVFIKHQPGVDLDFFVPQIRRLVSSAIEGLEYSAVTVVLAEAQPTKLVGTAPVVPTVQVLPGLSVRDTDTGRFWQLFYGVLALVVLLLGGLAATGALLLRGRFRRRRAGPPELAALPVVEPS</sequence>
<dbReference type="EMBL" id="SACP01000066">
    <property type="protein sequence ID" value="RVU11954.1"/>
    <property type="molecule type" value="Genomic_DNA"/>
</dbReference>
<keyword evidence="7 8" id="KW-0449">Lipoprotein</keyword>
<dbReference type="GO" id="GO:0009306">
    <property type="term" value="P:protein secretion"/>
    <property type="evidence" value="ECO:0007669"/>
    <property type="project" value="InterPro"/>
</dbReference>
<dbReference type="Pfam" id="PF01514">
    <property type="entry name" value="YscJ_FliF"/>
    <property type="match status" value="1"/>
</dbReference>